<name>A0ABT6C3K1_9MICO</name>
<feature type="domain" description="RiboL-PSP-HEPN" evidence="1">
    <location>
        <begin position="36"/>
        <end position="195"/>
    </location>
</feature>
<dbReference type="EMBL" id="JAROAV010000012">
    <property type="protein sequence ID" value="MDF8263539.1"/>
    <property type="molecule type" value="Genomic_DNA"/>
</dbReference>
<comment type="caution">
    <text evidence="2">The sequence shown here is derived from an EMBL/GenBank/DDBJ whole genome shotgun (WGS) entry which is preliminary data.</text>
</comment>
<accession>A0ABT6C3K1</accession>
<evidence type="ECO:0000313" key="2">
    <source>
        <dbReference type="EMBL" id="MDF8263539.1"/>
    </source>
</evidence>
<evidence type="ECO:0000313" key="3">
    <source>
        <dbReference type="Proteomes" id="UP001528912"/>
    </source>
</evidence>
<dbReference type="InterPro" id="IPR041519">
    <property type="entry name" value="HEPN_RiboL-PSP"/>
</dbReference>
<dbReference type="Proteomes" id="UP001528912">
    <property type="component" value="Unassembled WGS sequence"/>
</dbReference>
<protein>
    <recommendedName>
        <fullName evidence="1">RiboL-PSP-HEPN domain-containing protein</fullName>
    </recommendedName>
</protein>
<sequence>MSSPPLAVFERLMQQVDQVRAAANREVQAGHETTGPVLLRSALVLTVAAFDTFIHERAIGLLRDHAAKGATEAQLVATYLRGGTTEFDVSSGSAELFIRYRLSYRTLVSPDKIDEVLAAAGVDATHCWLHASIAMGSRPDRVRAQLQLQYDRRNQIAHEGDWDPVALDFRSLGQAHIEDCVNHVVSVVNELNGQLP</sequence>
<gene>
    <name evidence="2" type="ORF">P4R38_04675</name>
</gene>
<reference evidence="2 3" key="1">
    <citation type="submission" date="2023-03" db="EMBL/GenBank/DDBJ databases">
        <title>YIM 133296 draft genome.</title>
        <authorList>
            <person name="Xiong L."/>
        </authorList>
    </citation>
    <scope>NUCLEOTIDE SEQUENCE [LARGE SCALE GENOMIC DNA]</scope>
    <source>
        <strain evidence="2 3">YIM 133296</strain>
    </source>
</reference>
<evidence type="ECO:0000259" key="1">
    <source>
        <dbReference type="Pfam" id="PF18735"/>
    </source>
</evidence>
<proteinExistence type="predicted"/>
<organism evidence="2 3">
    <name type="scientific">Luteipulveratus flavus</name>
    <dbReference type="NCBI Taxonomy" id="3031728"/>
    <lineage>
        <taxon>Bacteria</taxon>
        <taxon>Bacillati</taxon>
        <taxon>Actinomycetota</taxon>
        <taxon>Actinomycetes</taxon>
        <taxon>Micrococcales</taxon>
        <taxon>Dermacoccaceae</taxon>
        <taxon>Luteipulveratus</taxon>
    </lineage>
</organism>
<keyword evidence="3" id="KW-1185">Reference proteome</keyword>
<dbReference type="Pfam" id="PF18735">
    <property type="entry name" value="HEPN_RiboL-PSP"/>
    <property type="match status" value="1"/>
</dbReference>
<dbReference type="RefSeq" id="WP_275236476.1">
    <property type="nucleotide sequence ID" value="NZ_JARFJC010000003.1"/>
</dbReference>